<name>A0A2N7VDC6_9BURK</name>
<organism evidence="1 2">
    <name type="scientific">Trinickia dabaoshanensis</name>
    <dbReference type="NCBI Taxonomy" id="564714"/>
    <lineage>
        <taxon>Bacteria</taxon>
        <taxon>Pseudomonadati</taxon>
        <taxon>Pseudomonadota</taxon>
        <taxon>Betaproteobacteria</taxon>
        <taxon>Burkholderiales</taxon>
        <taxon>Burkholderiaceae</taxon>
        <taxon>Trinickia</taxon>
    </lineage>
</organism>
<evidence type="ECO:0000313" key="2">
    <source>
        <dbReference type="Proteomes" id="UP000235616"/>
    </source>
</evidence>
<evidence type="ECO:0000313" key="1">
    <source>
        <dbReference type="EMBL" id="PMS15163.1"/>
    </source>
</evidence>
<dbReference type="SUPFAM" id="SSF52402">
    <property type="entry name" value="Adenine nucleotide alpha hydrolases-like"/>
    <property type="match status" value="1"/>
</dbReference>
<dbReference type="Gene3D" id="3.40.50.620">
    <property type="entry name" value="HUPs"/>
    <property type="match status" value="1"/>
</dbReference>
<dbReference type="EMBL" id="PNYA01000034">
    <property type="protein sequence ID" value="PMS15163.1"/>
    <property type="molecule type" value="Genomic_DNA"/>
</dbReference>
<dbReference type="PANTHER" id="PTHR43196:SF1">
    <property type="entry name" value="SULFATE ADENYLYLTRANSFERASE SUBUNIT 2"/>
    <property type="match status" value="1"/>
</dbReference>
<dbReference type="AlphaFoldDB" id="A0A2N7VDC6"/>
<keyword evidence="2" id="KW-1185">Reference proteome</keyword>
<keyword evidence="1" id="KW-0808">Transferase</keyword>
<accession>A0A2N7VDC6</accession>
<dbReference type="InterPro" id="IPR014729">
    <property type="entry name" value="Rossmann-like_a/b/a_fold"/>
</dbReference>
<dbReference type="PANTHER" id="PTHR43196">
    <property type="entry name" value="SULFATE ADENYLYLTRANSFERASE SUBUNIT 2"/>
    <property type="match status" value="1"/>
</dbReference>
<gene>
    <name evidence="1" type="ORF">C0Z18_27980</name>
</gene>
<dbReference type="InterPro" id="IPR050128">
    <property type="entry name" value="Sulfate_adenylyltrnsfr_sub2"/>
</dbReference>
<keyword evidence="1" id="KW-0548">Nucleotidyltransferase</keyword>
<feature type="non-terminal residue" evidence="1">
    <location>
        <position position="60"/>
    </location>
</feature>
<sequence>MSTILESSATTPLKVSATRMDHLDWLEAESIHILRELVAECSKPALLFSGGKDSVVVLHL</sequence>
<dbReference type="GO" id="GO:0016779">
    <property type="term" value="F:nucleotidyltransferase activity"/>
    <property type="evidence" value="ECO:0007669"/>
    <property type="project" value="UniProtKB-KW"/>
</dbReference>
<comment type="caution">
    <text evidence="1">The sequence shown here is derived from an EMBL/GenBank/DDBJ whole genome shotgun (WGS) entry which is preliminary data.</text>
</comment>
<reference evidence="1 2" key="1">
    <citation type="submission" date="2018-01" db="EMBL/GenBank/DDBJ databases">
        <title>Whole genome analyses suggest that Burkholderia sensu lato contains two further novel genera in the rhizoxinica-symbiotica group Mycetohabitans gen. nov., and Trinickia gen. nov.: implications for the evolution of diazotrophy and nodulation in the Burkholderiaceae.</title>
        <authorList>
            <person name="Estrada-de los Santos P."/>
            <person name="Palmer M."/>
            <person name="Chavez-Ramirez B."/>
            <person name="Beukes C."/>
            <person name="Steenkamp E.T."/>
            <person name="Hirsch A.M."/>
            <person name="Manyaka P."/>
            <person name="Maluk M."/>
            <person name="Lafos M."/>
            <person name="Crook M."/>
            <person name="Gross E."/>
            <person name="Simon M.F."/>
            <person name="Bueno dos Reis Junior F."/>
            <person name="Poole P.S."/>
            <person name="Venter S.N."/>
            <person name="James E.K."/>
        </authorList>
    </citation>
    <scope>NUCLEOTIDE SEQUENCE [LARGE SCALE GENOMIC DNA]</scope>
    <source>
        <strain evidence="1 2">GIMN1.004</strain>
    </source>
</reference>
<dbReference type="Proteomes" id="UP000235616">
    <property type="component" value="Unassembled WGS sequence"/>
</dbReference>
<proteinExistence type="predicted"/>
<protein>
    <submittedName>
        <fullName evidence="1">Sulfate adenylyltransferase small subunit</fullName>
    </submittedName>
</protein>